<evidence type="ECO:0000313" key="11">
    <source>
        <dbReference type="EMBL" id="GAW90851.1"/>
    </source>
</evidence>
<organism evidence="11 12">
    <name type="scientific">Calderihabitans maritimus</name>
    <dbReference type="NCBI Taxonomy" id="1246530"/>
    <lineage>
        <taxon>Bacteria</taxon>
        <taxon>Bacillati</taxon>
        <taxon>Bacillota</taxon>
        <taxon>Clostridia</taxon>
        <taxon>Neomoorellales</taxon>
        <taxon>Calderihabitantaceae</taxon>
        <taxon>Calderihabitans</taxon>
    </lineage>
</organism>
<feature type="binding site" evidence="9">
    <location>
        <begin position="62"/>
        <end position="63"/>
    </location>
    <ligand>
        <name>substrate</name>
    </ligand>
</feature>
<dbReference type="GO" id="GO:0042450">
    <property type="term" value="P:L-arginine biosynthetic process via ornithine"/>
    <property type="evidence" value="ECO:0007669"/>
    <property type="project" value="UniProtKB-UniRule"/>
</dbReference>
<feature type="site" description="Transition state stabilizer" evidence="9">
    <location>
        <position position="251"/>
    </location>
</feature>
<dbReference type="InterPro" id="IPR036393">
    <property type="entry name" value="AceGlu_kinase-like_sf"/>
</dbReference>
<comment type="caution">
    <text evidence="11">The sequence shown here is derived from an EMBL/GenBank/DDBJ whole genome shotgun (WGS) entry which is preliminary data.</text>
</comment>
<keyword evidence="3 9" id="KW-0028">Amino-acid biosynthesis</keyword>
<comment type="function">
    <text evidence="9">Catalyzes the ATP-dependent phosphorylation of N-acetyl-L-glutamate.</text>
</comment>
<comment type="catalytic activity">
    <reaction evidence="8 9">
        <text>N-acetyl-L-glutamate + ATP = N-acetyl-L-glutamyl 5-phosphate + ADP</text>
        <dbReference type="Rhea" id="RHEA:14629"/>
        <dbReference type="ChEBI" id="CHEBI:30616"/>
        <dbReference type="ChEBI" id="CHEBI:44337"/>
        <dbReference type="ChEBI" id="CHEBI:57936"/>
        <dbReference type="ChEBI" id="CHEBI:456216"/>
        <dbReference type="EC" id="2.7.2.8"/>
    </reaction>
</comment>
<dbReference type="GO" id="GO:0005737">
    <property type="term" value="C:cytoplasm"/>
    <property type="evidence" value="ECO:0007669"/>
    <property type="project" value="UniProtKB-SubCell"/>
</dbReference>
<keyword evidence="4 9" id="KW-0808">Transferase</keyword>
<dbReference type="EMBL" id="BDGJ01000001">
    <property type="protein sequence ID" value="GAW90851.1"/>
    <property type="molecule type" value="Genomic_DNA"/>
</dbReference>
<gene>
    <name evidence="9" type="primary">argB</name>
    <name evidence="11" type="ORF">KKC1_00130</name>
</gene>
<evidence type="ECO:0000256" key="4">
    <source>
        <dbReference type="ARBA" id="ARBA00022679"/>
    </source>
</evidence>
<dbReference type="HAMAP" id="MF_00082">
    <property type="entry name" value="ArgB"/>
    <property type="match status" value="1"/>
</dbReference>
<dbReference type="InterPro" id="IPR041727">
    <property type="entry name" value="NAGK-C"/>
</dbReference>
<keyword evidence="12" id="KW-1185">Reference proteome</keyword>
<evidence type="ECO:0000313" key="12">
    <source>
        <dbReference type="Proteomes" id="UP000197032"/>
    </source>
</evidence>
<evidence type="ECO:0000256" key="2">
    <source>
        <dbReference type="ARBA" id="ARBA00022571"/>
    </source>
</evidence>
<keyword evidence="6 9" id="KW-0418">Kinase</keyword>
<dbReference type="PANTHER" id="PTHR23342">
    <property type="entry name" value="N-ACETYLGLUTAMATE SYNTHASE"/>
    <property type="match status" value="1"/>
</dbReference>
<dbReference type="AlphaFoldDB" id="A0A1Z5HNE7"/>
<dbReference type="InterPro" id="IPR004662">
    <property type="entry name" value="AcgluKinase_fam"/>
</dbReference>
<keyword evidence="5 9" id="KW-0547">Nucleotide-binding</keyword>
<evidence type="ECO:0000256" key="3">
    <source>
        <dbReference type="ARBA" id="ARBA00022605"/>
    </source>
</evidence>
<dbReference type="InterPro" id="IPR001048">
    <property type="entry name" value="Asp/Glu/Uridylate_kinase"/>
</dbReference>
<comment type="subcellular location">
    <subcellularLocation>
        <location evidence="9">Cytoplasm</location>
    </subcellularLocation>
</comment>
<dbReference type="EC" id="2.7.2.8" evidence="9"/>
<reference evidence="12" key="1">
    <citation type="journal article" date="2017" name="Appl. Environ. Microbiol.">
        <title>Genomic analysis of Calderihabitans maritimus KKC1, a thermophilic hydrogenogenic carboxydotrophic bacterium isolated from marine sediment.</title>
        <authorList>
            <person name="Omae K."/>
            <person name="Yoneda Y."/>
            <person name="Fukuyama Y."/>
            <person name="Yoshida T."/>
            <person name="Sako Y."/>
        </authorList>
    </citation>
    <scope>NUCLEOTIDE SEQUENCE [LARGE SCALE GENOMIC DNA]</scope>
    <source>
        <strain evidence="12">KKC1</strain>
    </source>
</reference>
<name>A0A1Z5HNE7_9FIRM</name>
<evidence type="ECO:0000256" key="7">
    <source>
        <dbReference type="ARBA" id="ARBA00022840"/>
    </source>
</evidence>
<keyword evidence="9" id="KW-0963">Cytoplasm</keyword>
<dbReference type="Proteomes" id="UP000197032">
    <property type="component" value="Unassembled WGS sequence"/>
</dbReference>
<dbReference type="CDD" id="cd04250">
    <property type="entry name" value="AAK_NAGK-C"/>
    <property type="match status" value="1"/>
</dbReference>
<keyword evidence="7 9" id="KW-0067">ATP-binding</keyword>
<dbReference type="SUPFAM" id="SSF53633">
    <property type="entry name" value="Carbamate kinase-like"/>
    <property type="match status" value="1"/>
</dbReference>
<dbReference type="GO" id="GO:0003991">
    <property type="term" value="F:acetylglutamate kinase activity"/>
    <property type="evidence" value="ECO:0007669"/>
    <property type="project" value="UniProtKB-UniRule"/>
</dbReference>
<sequence length="293" mass="31545">MSAEKVNVLIEALPYIKEFYGKTVVIKYGGSAMVDCRLKEAVIQDVILMRYVGMNPVIVHGGGPAITAMLDRMGKKTEFINGLRVTDSETMEIVEMVLVGKINQEIVALLNQLGGKAVGLSGKDGQLIQAEKKLANWYDESGQEVTADIGYVGEVRKVNPAVIETLVTEGYIPVIAPIGVGRQGETYNINADYVAGAVAGALKAHKLILLTDVEGIFADLEDKKSLISCIKVDEVPGLINRGIISGGMIPKIQCCVEALEEGVSRAHIINGRIPHSLLLEIFTRKGIGTMVVK</sequence>
<keyword evidence="2 9" id="KW-0055">Arginine biosynthesis</keyword>
<protein>
    <recommendedName>
        <fullName evidence="9">Acetylglutamate kinase</fullName>
        <ecNumber evidence="9">2.7.2.8</ecNumber>
    </recommendedName>
    <alternativeName>
        <fullName evidence="9">N-acetyl-L-glutamate 5-phosphotransferase</fullName>
    </alternativeName>
    <alternativeName>
        <fullName evidence="9">NAG kinase</fullName>
        <shortName evidence="9">NAGK</shortName>
    </alternativeName>
</protein>
<evidence type="ECO:0000256" key="8">
    <source>
        <dbReference type="ARBA" id="ARBA00048141"/>
    </source>
</evidence>
<dbReference type="NCBIfam" id="TIGR00761">
    <property type="entry name" value="argB"/>
    <property type="match status" value="1"/>
</dbReference>
<dbReference type="FunFam" id="3.40.1160.10:FF:000004">
    <property type="entry name" value="Acetylglutamate kinase"/>
    <property type="match status" value="1"/>
</dbReference>
<dbReference type="InterPro" id="IPR001057">
    <property type="entry name" value="Glu/AcGlu_kinase"/>
</dbReference>
<feature type="domain" description="Aspartate/glutamate/uridylate kinase" evidence="10">
    <location>
        <begin position="22"/>
        <end position="270"/>
    </location>
</feature>
<dbReference type="GO" id="GO:0005524">
    <property type="term" value="F:ATP binding"/>
    <property type="evidence" value="ECO:0007669"/>
    <property type="project" value="UniProtKB-UniRule"/>
</dbReference>
<evidence type="ECO:0000256" key="5">
    <source>
        <dbReference type="ARBA" id="ARBA00022741"/>
    </source>
</evidence>
<accession>A0A1Z5HNE7</accession>
<evidence type="ECO:0000259" key="10">
    <source>
        <dbReference type="Pfam" id="PF00696"/>
    </source>
</evidence>
<comment type="pathway">
    <text evidence="1 9">Amino-acid biosynthesis; L-arginine biosynthesis; N(2)-acetyl-L-ornithine from L-glutamate: step 2/4.</text>
</comment>
<feature type="binding site" evidence="9">
    <location>
        <position position="188"/>
    </location>
    <ligand>
        <name>substrate</name>
    </ligand>
</feature>
<evidence type="ECO:0000256" key="6">
    <source>
        <dbReference type="ARBA" id="ARBA00022777"/>
    </source>
</evidence>
<dbReference type="PANTHER" id="PTHR23342:SF0">
    <property type="entry name" value="N-ACETYLGLUTAMATE SYNTHASE, MITOCHONDRIAL"/>
    <property type="match status" value="1"/>
</dbReference>
<feature type="site" description="Transition state stabilizer" evidence="9">
    <location>
        <position position="27"/>
    </location>
</feature>
<dbReference type="PRINTS" id="PR00474">
    <property type="entry name" value="GLU5KINASE"/>
</dbReference>
<evidence type="ECO:0000256" key="1">
    <source>
        <dbReference type="ARBA" id="ARBA00004828"/>
    </source>
</evidence>
<dbReference type="InterPro" id="IPR037528">
    <property type="entry name" value="ArgB"/>
</dbReference>
<comment type="similarity">
    <text evidence="9">Belongs to the acetylglutamate kinase family. ArgB subfamily.</text>
</comment>
<feature type="binding site" evidence="9">
    <location>
        <position position="84"/>
    </location>
    <ligand>
        <name>substrate</name>
    </ligand>
</feature>
<evidence type="ECO:0000256" key="9">
    <source>
        <dbReference type="HAMAP-Rule" id="MF_00082"/>
    </source>
</evidence>
<dbReference type="UniPathway" id="UPA00068">
    <property type="reaction ID" value="UER00107"/>
</dbReference>
<dbReference type="Pfam" id="PF00696">
    <property type="entry name" value="AA_kinase"/>
    <property type="match status" value="1"/>
</dbReference>
<dbReference type="Gene3D" id="3.40.1160.10">
    <property type="entry name" value="Acetylglutamate kinase-like"/>
    <property type="match status" value="1"/>
</dbReference>
<dbReference type="PIRSF" id="PIRSF000728">
    <property type="entry name" value="NAGK"/>
    <property type="match status" value="1"/>
</dbReference>
<proteinExistence type="inferred from homology"/>